<dbReference type="RefSeq" id="WP_133755431.1">
    <property type="nucleotide sequence ID" value="NZ_SOAW01000002.1"/>
</dbReference>
<protein>
    <submittedName>
        <fullName evidence="2">Uncharacterized protein</fullName>
    </submittedName>
</protein>
<name>A0A4R7J1X4_9ACTN</name>
<dbReference type="EMBL" id="SOAW01000002">
    <property type="protein sequence ID" value="TDT31120.1"/>
    <property type="molecule type" value="Genomic_DNA"/>
</dbReference>
<dbReference type="Proteomes" id="UP000295371">
    <property type="component" value="Unassembled WGS sequence"/>
</dbReference>
<evidence type="ECO:0000256" key="1">
    <source>
        <dbReference type="SAM" id="MobiDB-lite"/>
    </source>
</evidence>
<proteinExistence type="predicted"/>
<comment type="caution">
    <text evidence="2">The sequence shown here is derived from an EMBL/GenBank/DDBJ whole genome shotgun (WGS) entry which is preliminary data.</text>
</comment>
<accession>A0A4R7J1X4</accession>
<gene>
    <name evidence="2" type="ORF">CLV29_2533</name>
</gene>
<organism evidence="2 3">
    <name type="scientific">Naumannella halotolerans</name>
    <dbReference type="NCBI Taxonomy" id="993414"/>
    <lineage>
        <taxon>Bacteria</taxon>
        <taxon>Bacillati</taxon>
        <taxon>Actinomycetota</taxon>
        <taxon>Actinomycetes</taxon>
        <taxon>Propionibacteriales</taxon>
        <taxon>Propionibacteriaceae</taxon>
        <taxon>Naumannella</taxon>
    </lineage>
</organism>
<evidence type="ECO:0000313" key="2">
    <source>
        <dbReference type="EMBL" id="TDT31120.1"/>
    </source>
</evidence>
<reference evidence="2 3" key="1">
    <citation type="submission" date="2019-03" db="EMBL/GenBank/DDBJ databases">
        <title>Genomic Encyclopedia of Archaeal and Bacterial Type Strains, Phase II (KMG-II): from individual species to whole genera.</title>
        <authorList>
            <person name="Goeker M."/>
        </authorList>
    </citation>
    <scope>NUCLEOTIDE SEQUENCE [LARGE SCALE GENOMIC DNA]</scope>
    <source>
        <strain evidence="2 3">DSM 24323</strain>
    </source>
</reference>
<sequence>MSDLVRDLRAKLAAASPGPWEFYEKHTPEGAGSIHAPRLGDEQDDTIATLILDREDADLIVALVNNAPELLDELERVTTERDEARAALGRVWTLADSLISGRDPETDTRIFDPWDVDEMLRVAIDRTGGAE</sequence>
<dbReference type="OrthoDB" id="9809746at2"/>
<keyword evidence="3" id="KW-1185">Reference proteome</keyword>
<evidence type="ECO:0000313" key="3">
    <source>
        <dbReference type="Proteomes" id="UP000295371"/>
    </source>
</evidence>
<dbReference type="AlphaFoldDB" id="A0A4R7J1X4"/>
<feature type="region of interest" description="Disordered" evidence="1">
    <location>
        <begin position="21"/>
        <end position="40"/>
    </location>
</feature>